<protein>
    <submittedName>
        <fullName evidence="3">2-oxoacid:acceptor oxidoreductase family protein</fullName>
    </submittedName>
</protein>
<keyword evidence="1" id="KW-0560">Oxidoreductase</keyword>
<dbReference type="GO" id="GO:0016903">
    <property type="term" value="F:oxidoreductase activity, acting on the aldehyde or oxo group of donors"/>
    <property type="evidence" value="ECO:0007669"/>
    <property type="project" value="InterPro"/>
</dbReference>
<dbReference type="PANTHER" id="PTHR42730">
    <property type="entry name" value="2-OXOGLUTARATE SYNTHASE SUBUNIT KORC"/>
    <property type="match status" value="1"/>
</dbReference>
<gene>
    <name evidence="3" type="ORF">HZF24_05260</name>
</gene>
<dbReference type="Pfam" id="PF01558">
    <property type="entry name" value="POR"/>
    <property type="match status" value="1"/>
</dbReference>
<dbReference type="Gene3D" id="3.40.920.10">
    <property type="entry name" value="Pyruvate-ferredoxin oxidoreductase, PFOR, domain III"/>
    <property type="match status" value="1"/>
</dbReference>
<name>A0A974BHZ5_SEDHY</name>
<feature type="domain" description="Pyruvate/ketoisovalerate oxidoreductase catalytic" evidence="2">
    <location>
        <begin position="13"/>
        <end position="174"/>
    </location>
</feature>
<reference evidence="3" key="1">
    <citation type="submission" date="2020-07" db="EMBL/GenBank/DDBJ databases">
        <title>Genomic analysis of a strain of Sedimentibacter Hydroxybenzoicus DSM7310.</title>
        <authorList>
            <person name="Ma S."/>
        </authorList>
    </citation>
    <scope>NUCLEOTIDE SEQUENCE</scope>
    <source>
        <strain evidence="3">DSM 7310</strain>
    </source>
</reference>
<sequence length="179" mass="19193">MFDKIEIRLSGSGGQGIILAAIILADAAIEQGINAIQTQSYGPEARGGASKAEVIINKNEINFPKVVTPNILLCLTQSSYDKYVASLDKNGILIVDECVNINMDADYKIYKLPILETAQSKLGTSMVANIISVGALYAIIGQDVISKDVMISSITHRVPPVTVNKNLDAFEEGIKLIKG</sequence>
<evidence type="ECO:0000256" key="1">
    <source>
        <dbReference type="ARBA" id="ARBA00023002"/>
    </source>
</evidence>
<proteinExistence type="predicted"/>
<dbReference type="PANTHER" id="PTHR42730:SF1">
    <property type="entry name" value="2-OXOGLUTARATE SYNTHASE SUBUNIT KORC"/>
    <property type="match status" value="1"/>
</dbReference>
<dbReference type="InterPro" id="IPR019752">
    <property type="entry name" value="Pyrv/ketoisovalerate_OxRed_cat"/>
</dbReference>
<keyword evidence="4" id="KW-1185">Reference proteome</keyword>
<evidence type="ECO:0000313" key="4">
    <source>
        <dbReference type="Proteomes" id="UP000611629"/>
    </source>
</evidence>
<dbReference type="RefSeq" id="WP_179237234.1">
    <property type="nucleotide sequence ID" value="NZ_JACBNQ010000003.1"/>
</dbReference>
<dbReference type="InterPro" id="IPR002869">
    <property type="entry name" value="Pyrv_flavodox_OxRed_cen"/>
</dbReference>
<organism evidence="3 4">
    <name type="scientific">Sedimentibacter hydroxybenzoicus DSM 7310</name>
    <dbReference type="NCBI Taxonomy" id="1123245"/>
    <lineage>
        <taxon>Bacteria</taxon>
        <taxon>Bacillati</taxon>
        <taxon>Bacillota</taxon>
        <taxon>Tissierellia</taxon>
        <taxon>Sedimentibacter</taxon>
    </lineage>
</organism>
<evidence type="ECO:0000259" key="2">
    <source>
        <dbReference type="Pfam" id="PF01558"/>
    </source>
</evidence>
<dbReference type="Proteomes" id="UP000611629">
    <property type="component" value="Unassembled WGS sequence"/>
</dbReference>
<comment type="caution">
    <text evidence="3">The sequence shown here is derived from an EMBL/GenBank/DDBJ whole genome shotgun (WGS) entry which is preliminary data.</text>
</comment>
<dbReference type="AlphaFoldDB" id="A0A974BHZ5"/>
<dbReference type="InterPro" id="IPR052554">
    <property type="entry name" value="2-oxoglutarate_synth_KorC"/>
</dbReference>
<dbReference type="SUPFAM" id="SSF53323">
    <property type="entry name" value="Pyruvate-ferredoxin oxidoreductase, PFOR, domain III"/>
    <property type="match status" value="1"/>
</dbReference>
<accession>A0A974BHZ5</accession>
<dbReference type="EMBL" id="JACBNQ010000003">
    <property type="protein sequence ID" value="NYB73544.1"/>
    <property type="molecule type" value="Genomic_DNA"/>
</dbReference>
<evidence type="ECO:0000313" key="3">
    <source>
        <dbReference type="EMBL" id="NYB73544.1"/>
    </source>
</evidence>